<name>G7YNH0_CLOSI</name>
<keyword evidence="4" id="KW-1185">Reference proteome</keyword>
<evidence type="ECO:0000256" key="1">
    <source>
        <dbReference type="SAM" id="MobiDB-lite"/>
    </source>
</evidence>
<organism evidence="3 4">
    <name type="scientific">Clonorchis sinensis</name>
    <name type="common">Chinese liver fluke</name>
    <dbReference type="NCBI Taxonomy" id="79923"/>
    <lineage>
        <taxon>Eukaryota</taxon>
        <taxon>Metazoa</taxon>
        <taxon>Spiralia</taxon>
        <taxon>Lophotrochozoa</taxon>
        <taxon>Platyhelminthes</taxon>
        <taxon>Trematoda</taxon>
        <taxon>Digenea</taxon>
        <taxon>Opisthorchiida</taxon>
        <taxon>Opisthorchiata</taxon>
        <taxon>Opisthorchiidae</taxon>
        <taxon>Clonorchis</taxon>
    </lineage>
</organism>
<keyword evidence="2" id="KW-0812">Transmembrane</keyword>
<gene>
    <name evidence="3" type="ORF">CLF_103475</name>
</gene>
<evidence type="ECO:0000313" key="4">
    <source>
        <dbReference type="Proteomes" id="UP000008909"/>
    </source>
</evidence>
<feature type="compositionally biased region" description="Polar residues" evidence="1">
    <location>
        <begin position="112"/>
        <end position="125"/>
    </location>
</feature>
<dbReference type="Proteomes" id="UP000008909">
    <property type="component" value="Unassembled WGS sequence"/>
</dbReference>
<feature type="region of interest" description="Disordered" evidence="1">
    <location>
        <begin position="107"/>
        <end position="158"/>
    </location>
</feature>
<feature type="transmembrane region" description="Helical" evidence="2">
    <location>
        <begin position="196"/>
        <end position="218"/>
    </location>
</feature>
<accession>G7YNH0</accession>
<dbReference type="EMBL" id="DF143897">
    <property type="protein sequence ID" value="GAA54501.1"/>
    <property type="molecule type" value="Genomic_DNA"/>
</dbReference>
<evidence type="ECO:0000313" key="3">
    <source>
        <dbReference type="EMBL" id="GAA54501.1"/>
    </source>
</evidence>
<reference evidence="3" key="1">
    <citation type="journal article" date="2011" name="Genome Biol.">
        <title>The draft genome of the carcinogenic human liver fluke Clonorchis sinensis.</title>
        <authorList>
            <person name="Wang X."/>
            <person name="Chen W."/>
            <person name="Huang Y."/>
            <person name="Sun J."/>
            <person name="Men J."/>
            <person name="Liu H."/>
            <person name="Luo F."/>
            <person name="Guo L."/>
            <person name="Lv X."/>
            <person name="Deng C."/>
            <person name="Zhou C."/>
            <person name="Fan Y."/>
            <person name="Li X."/>
            <person name="Huang L."/>
            <person name="Hu Y."/>
            <person name="Liang C."/>
            <person name="Hu X."/>
            <person name="Xu J."/>
            <person name="Yu X."/>
        </authorList>
    </citation>
    <scope>NUCLEOTIDE SEQUENCE [LARGE SCALE GENOMIC DNA]</scope>
    <source>
        <strain evidence="3">Henan</strain>
    </source>
</reference>
<evidence type="ECO:0000256" key="2">
    <source>
        <dbReference type="SAM" id="Phobius"/>
    </source>
</evidence>
<dbReference type="InParanoid" id="G7YNH0"/>
<proteinExistence type="predicted"/>
<protein>
    <submittedName>
        <fullName evidence="3">Uncharacterized protein</fullName>
    </submittedName>
</protein>
<reference key="2">
    <citation type="submission" date="2011-10" db="EMBL/GenBank/DDBJ databases">
        <title>The genome and transcriptome sequence of Clonorchis sinensis provide insights into the carcinogenic liver fluke.</title>
        <authorList>
            <person name="Wang X."/>
            <person name="Huang Y."/>
            <person name="Chen W."/>
            <person name="Liu H."/>
            <person name="Guo L."/>
            <person name="Chen Y."/>
            <person name="Luo F."/>
            <person name="Zhou W."/>
            <person name="Sun J."/>
            <person name="Mao Q."/>
            <person name="Liang P."/>
            <person name="Zhou C."/>
            <person name="Tian Y."/>
            <person name="Men J."/>
            <person name="Lv X."/>
            <person name="Huang L."/>
            <person name="Zhou J."/>
            <person name="Hu Y."/>
            <person name="Li R."/>
            <person name="Zhang F."/>
            <person name="Lei H."/>
            <person name="Li X."/>
            <person name="Hu X."/>
            <person name="Liang C."/>
            <person name="Xu J."/>
            <person name="Wu Z."/>
            <person name="Yu X."/>
        </authorList>
    </citation>
    <scope>NUCLEOTIDE SEQUENCE</scope>
    <source>
        <strain>Henan</strain>
    </source>
</reference>
<keyword evidence="2" id="KW-1133">Transmembrane helix</keyword>
<sequence length="334" mass="36586">MASKPNQVADKKPPAFFIPASYKGNQVIPPISAKTSPTLGIAESGQQLGNNVGPGSRVGTPLGTIGKVASTDSARSVPGKPGSYLLASPSGVLDLSLYNYVPVTEKSAGKHNGQSNSHGLANQDQPDGITHESKLTPTDGAETAVVEKEKKRRRFRRPRRNSKLDRLIRILEDKRVGDDEDGEELEDLQLPRLRKVLNIIFVTLGVCFLLAVITVILYTTIATATTHAMRGDQNSSQPFVAKVKPSTKQLRCSELETSPSFVKYTPPMILNRDEITVQCPLVLHHRLDVISVEKFGTERKRTTYCIARSLIAGTPSFHSFQKNRNFCEYLSGYG</sequence>
<dbReference type="AlphaFoldDB" id="G7YNH0"/>
<dbReference type="STRING" id="79923.G7YNH0"/>
<keyword evidence="2" id="KW-0472">Membrane</keyword>